<evidence type="ECO:0000313" key="3">
    <source>
        <dbReference type="Proteomes" id="UP000095143"/>
    </source>
</evidence>
<keyword evidence="1" id="KW-1133">Transmembrane helix</keyword>
<accession>A0A1C2EFU2</accession>
<dbReference type="PROSITE" id="PS51257">
    <property type="entry name" value="PROKAR_LIPOPROTEIN"/>
    <property type="match status" value="1"/>
</dbReference>
<feature type="transmembrane region" description="Helical" evidence="1">
    <location>
        <begin position="47"/>
        <end position="67"/>
    </location>
</feature>
<protein>
    <recommendedName>
        <fullName evidence="4">DUF3649 domain-containing protein</fullName>
    </recommendedName>
</protein>
<evidence type="ECO:0008006" key="4">
    <source>
        <dbReference type="Google" id="ProtNLM"/>
    </source>
</evidence>
<feature type="transmembrane region" description="Helical" evidence="1">
    <location>
        <begin position="74"/>
        <end position="92"/>
    </location>
</feature>
<proteinExistence type="predicted"/>
<dbReference type="Proteomes" id="UP000095143">
    <property type="component" value="Unassembled WGS sequence"/>
</dbReference>
<dbReference type="AlphaFoldDB" id="A0A1C2EFU2"/>
<dbReference type="InterPro" id="IPR022109">
    <property type="entry name" value="DUF3649"/>
</dbReference>
<gene>
    <name evidence="2" type="ORF">BBI10_00550</name>
</gene>
<organism evidence="2 3">
    <name type="scientific">Pseudomonas graminis</name>
    <dbReference type="NCBI Taxonomy" id="158627"/>
    <lineage>
        <taxon>Bacteria</taxon>
        <taxon>Pseudomonadati</taxon>
        <taxon>Pseudomonadota</taxon>
        <taxon>Gammaproteobacteria</taxon>
        <taxon>Pseudomonadales</taxon>
        <taxon>Pseudomonadaceae</taxon>
        <taxon>Pseudomonas</taxon>
    </lineage>
</organism>
<name>A0A1C2EFU2_9PSED</name>
<dbReference type="Pfam" id="PF12365">
    <property type="entry name" value="DUF3649"/>
    <property type="match status" value="1"/>
</dbReference>
<feature type="transmembrane region" description="Helical" evidence="1">
    <location>
        <begin position="12"/>
        <end position="35"/>
    </location>
</feature>
<evidence type="ECO:0000313" key="2">
    <source>
        <dbReference type="EMBL" id="OCX25879.1"/>
    </source>
</evidence>
<keyword evidence="1" id="KW-0472">Membrane</keyword>
<dbReference type="EMBL" id="MDEN01000041">
    <property type="protein sequence ID" value="OCX25879.1"/>
    <property type="molecule type" value="Genomic_DNA"/>
</dbReference>
<comment type="caution">
    <text evidence="2">The sequence shown here is derived from an EMBL/GenBank/DDBJ whole genome shotgun (WGS) entry which is preliminary data.</text>
</comment>
<keyword evidence="1" id="KW-0812">Transmembrane</keyword>
<reference evidence="2 3" key="1">
    <citation type="submission" date="2016-08" db="EMBL/GenBank/DDBJ databases">
        <title>Whole genome sequence of Pseudomonas graminis strain UASWS1507, a potential biological control agent for agriculture.</title>
        <authorList>
            <person name="Crovadore J."/>
            <person name="Calmin G."/>
            <person name="Chablais R."/>
            <person name="Cochard B."/>
            <person name="Lefort F."/>
        </authorList>
    </citation>
    <scope>NUCLEOTIDE SEQUENCE [LARGE SCALE GENOMIC DNA]</scope>
    <source>
        <strain evidence="2 3">UASWS1507</strain>
    </source>
</reference>
<dbReference type="OrthoDB" id="1684279at2"/>
<evidence type="ECO:0000256" key="1">
    <source>
        <dbReference type="SAM" id="Phobius"/>
    </source>
</evidence>
<sequence>MSVRYRLGVFSRILAAVIGGYAVTALFTACLAIGLPLVVLQPRAETVLAATLPAFLILCLAAIWVFAARSARRAWLGLLAAMLLLGGVYGWLSAVSLPGDA</sequence>